<gene>
    <name evidence="2" type="ORF">C5F50_04920</name>
</gene>
<proteinExistence type="predicted"/>
<dbReference type="RefSeq" id="WP_179372567.1">
    <property type="nucleotide sequence ID" value="NZ_CP026995.1"/>
</dbReference>
<feature type="transmembrane region" description="Helical" evidence="1">
    <location>
        <begin position="56"/>
        <end position="74"/>
    </location>
</feature>
<keyword evidence="1" id="KW-1133">Transmembrane helix</keyword>
<protein>
    <submittedName>
        <fullName evidence="2">Uncharacterized protein</fullName>
    </submittedName>
</protein>
<evidence type="ECO:0000256" key="1">
    <source>
        <dbReference type="SAM" id="Phobius"/>
    </source>
</evidence>
<organism evidence="2 3">
    <name type="scientific">Nitrosopumilus ureiphilus</name>
    <dbReference type="NCBI Taxonomy" id="1470067"/>
    <lineage>
        <taxon>Archaea</taxon>
        <taxon>Nitrososphaerota</taxon>
        <taxon>Nitrososphaeria</taxon>
        <taxon>Nitrosopumilales</taxon>
        <taxon>Nitrosopumilaceae</taxon>
        <taxon>Nitrosopumilus</taxon>
    </lineage>
</organism>
<dbReference type="KEGG" id="nue:C5F50_04920"/>
<sequence>MQHITLKIEKIDSYHYFDSRSSSNNHRFGYFCKREELTEEFSNLLIFYYGVDNNEFIFSVAVQIGIVLVAVFMIRR</sequence>
<dbReference type="Proteomes" id="UP000509478">
    <property type="component" value="Chromosome"/>
</dbReference>
<dbReference type="AlphaFoldDB" id="A0A7D5RG84"/>
<keyword evidence="1" id="KW-0472">Membrane</keyword>
<name>A0A7D5RG84_9ARCH</name>
<keyword evidence="3" id="KW-1185">Reference proteome</keyword>
<accession>A0A7D5RG84</accession>
<evidence type="ECO:0000313" key="3">
    <source>
        <dbReference type="Proteomes" id="UP000509478"/>
    </source>
</evidence>
<keyword evidence="1" id="KW-0812">Transmembrane</keyword>
<reference evidence="2 3" key="1">
    <citation type="submission" date="2018-02" db="EMBL/GenBank/DDBJ databases">
        <title>Complete genome of Nitrosopumilus ureaphilus PS0.</title>
        <authorList>
            <person name="Qin W."/>
            <person name="Zheng Y."/>
            <person name="Stahl D.A."/>
        </authorList>
    </citation>
    <scope>NUCLEOTIDE SEQUENCE [LARGE SCALE GENOMIC DNA]</scope>
    <source>
        <strain evidence="2 3">PS0</strain>
    </source>
</reference>
<dbReference type="GeneID" id="56067391"/>
<evidence type="ECO:0000313" key="2">
    <source>
        <dbReference type="EMBL" id="QLH06485.1"/>
    </source>
</evidence>
<dbReference type="EMBL" id="CP026995">
    <property type="protein sequence ID" value="QLH06485.1"/>
    <property type="molecule type" value="Genomic_DNA"/>
</dbReference>